<dbReference type="GO" id="GO:0006506">
    <property type="term" value="P:GPI anchor biosynthetic process"/>
    <property type="evidence" value="ECO:0007669"/>
    <property type="project" value="UniProtKB-UniPathway"/>
</dbReference>
<comment type="similarity">
    <text evidence="2">Belongs to the PIGH family.</text>
</comment>
<comment type="pathway">
    <text evidence="1">Glycolipid biosynthesis; glycosylphosphatidylinositol-anchor biosynthesis.</text>
</comment>
<dbReference type="PANTHER" id="PTHR15231:SF1">
    <property type="entry name" value="PHOSPHATIDYLINOSITOL N-ACETYLGLUCOSAMINYLTRANSFERASE SUBUNIT H"/>
    <property type="match status" value="1"/>
</dbReference>
<sequence>MIMTVDEQIFGFNKYAFAAATLLTIFWWNSRVAWESITVYPPNGLQLETCRGLPFFPSISRKFVPNVFIRDVLINEALHRWSARYYLALMVNPGDEYELLVAFKETLPHFPILLEVYQGVQECLKLGHIPHDIFQGRTSI</sequence>
<dbReference type="PANTHER" id="PTHR15231">
    <property type="entry name" value="PHOSPHATIDYLINOSITOL N-ACETYLGLUCOSAMINYLTRANSFERASE SUBUNIT H"/>
    <property type="match status" value="1"/>
</dbReference>
<dbReference type="EMBL" id="KQ085974">
    <property type="protein sequence ID" value="KLO12627.1"/>
    <property type="molecule type" value="Genomic_DNA"/>
</dbReference>
<reference evidence="4 5" key="1">
    <citation type="submission" date="2015-04" db="EMBL/GenBank/DDBJ databases">
        <title>Complete genome sequence of Schizopora paradoxa KUC8140, a cosmopolitan wood degrader in East Asia.</title>
        <authorList>
            <consortium name="DOE Joint Genome Institute"/>
            <person name="Min B."/>
            <person name="Park H."/>
            <person name="Jang Y."/>
            <person name="Kim J.-J."/>
            <person name="Kim K.H."/>
            <person name="Pangilinan J."/>
            <person name="Lipzen A."/>
            <person name="Riley R."/>
            <person name="Grigoriev I.V."/>
            <person name="Spatafora J.W."/>
            <person name="Choi I.-G."/>
        </authorList>
    </citation>
    <scope>NUCLEOTIDE SEQUENCE [LARGE SCALE GENOMIC DNA]</scope>
    <source>
        <strain evidence="4 5">KUC8140</strain>
    </source>
</reference>
<name>A0A0H2RM00_9AGAM</name>
<dbReference type="STRING" id="27342.A0A0H2RM00"/>
<feature type="domain" description="Phosphatidylinositol N-acetylglucosaminyltransferase subunit H conserved" evidence="3">
    <location>
        <begin position="36"/>
        <end position="104"/>
    </location>
</feature>
<evidence type="ECO:0000259" key="3">
    <source>
        <dbReference type="Pfam" id="PF10181"/>
    </source>
</evidence>
<organism evidence="4 5">
    <name type="scientific">Schizopora paradoxa</name>
    <dbReference type="NCBI Taxonomy" id="27342"/>
    <lineage>
        <taxon>Eukaryota</taxon>
        <taxon>Fungi</taxon>
        <taxon>Dikarya</taxon>
        <taxon>Basidiomycota</taxon>
        <taxon>Agaricomycotina</taxon>
        <taxon>Agaricomycetes</taxon>
        <taxon>Hymenochaetales</taxon>
        <taxon>Schizoporaceae</taxon>
        <taxon>Schizopora</taxon>
    </lineage>
</organism>
<evidence type="ECO:0000313" key="4">
    <source>
        <dbReference type="EMBL" id="KLO12627.1"/>
    </source>
</evidence>
<gene>
    <name evidence="4" type="ORF">SCHPADRAFT_409348</name>
</gene>
<dbReference type="Pfam" id="PF10181">
    <property type="entry name" value="PIG-H"/>
    <property type="match status" value="1"/>
</dbReference>
<dbReference type="InterPro" id="IPR019328">
    <property type="entry name" value="PIGH-H_dom"/>
</dbReference>
<evidence type="ECO:0000256" key="2">
    <source>
        <dbReference type="ARBA" id="ARBA00009610"/>
    </source>
</evidence>
<dbReference type="OrthoDB" id="6256716at2759"/>
<accession>A0A0H2RM00</accession>
<dbReference type="InParanoid" id="A0A0H2RM00"/>
<evidence type="ECO:0000313" key="5">
    <source>
        <dbReference type="Proteomes" id="UP000053477"/>
    </source>
</evidence>
<dbReference type="UniPathway" id="UPA00196"/>
<keyword evidence="5" id="KW-1185">Reference proteome</keyword>
<dbReference type="InterPro" id="IPR044215">
    <property type="entry name" value="PIG-H"/>
</dbReference>
<dbReference type="AlphaFoldDB" id="A0A0H2RM00"/>
<protein>
    <recommendedName>
        <fullName evidence="3">Phosphatidylinositol N-acetylglucosaminyltransferase subunit H conserved domain-containing protein</fullName>
    </recommendedName>
</protein>
<proteinExistence type="inferred from homology"/>
<evidence type="ECO:0000256" key="1">
    <source>
        <dbReference type="ARBA" id="ARBA00004687"/>
    </source>
</evidence>
<dbReference type="Proteomes" id="UP000053477">
    <property type="component" value="Unassembled WGS sequence"/>
</dbReference>
<dbReference type="FunCoup" id="A0A0H2RM00">
    <property type="interactions" value="76"/>
</dbReference>
<dbReference type="GO" id="GO:0000506">
    <property type="term" value="C:glycosylphosphatidylinositol-N-acetylglucosaminyltransferase (GPI-GnT) complex"/>
    <property type="evidence" value="ECO:0007669"/>
    <property type="project" value="InterPro"/>
</dbReference>